<feature type="region of interest" description="Disordered" evidence="1">
    <location>
        <begin position="213"/>
        <end position="241"/>
    </location>
</feature>
<gene>
    <name evidence="2" type="ORF">SAMN06265795_12642</name>
</gene>
<feature type="compositionally biased region" description="Low complexity" evidence="1">
    <location>
        <begin position="7"/>
        <end position="19"/>
    </location>
</feature>
<dbReference type="EMBL" id="FZOT01000026">
    <property type="protein sequence ID" value="SNT33710.1"/>
    <property type="molecule type" value="Genomic_DNA"/>
</dbReference>
<evidence type="ECO:0000313" key="3">
    <source>
        <dbReference type="Proteomes" id="UP000198284"/>
    </source>
</evidence>
<dbReference type="RefSeq" id="WP_089401629.1">
    <property type="nucleotide sequence ID" value="NZ_FZOT01000026.1"/>
</dbReference>
<feature type="region of interest" description="Disordered" evidence="1">
    <location>
        <begin position="121"/>
        <end position="142"/>
    </location>
</feature>
<evidence type="ECO:0008006" key="4">
    <source>
        <dbReference type="Google" id="ProtNLM"/>
    </source>
</evidence>
<feature type="region of interest" description="Disordered" evidence="1">
    <location>
        <begin position="83"/>
        <end position="106"/>
    </location>
</feature>
<dbReference type="Proteomes" id="UP000198284">
    <property type="component" value="Unassembled WGS sequence"/>
</dbReference>
<proteinExistence type="predicted"/>
<organism evidence="2 3">
    <name type="scientific">Noviherbaspirillum humi</name>
    <dbReference type="NCBI Taxonomy" id="1688639"/>
    <lineage>
        <taxon>Bacteria</taxon>
        <taxon>Pseudomonadati</taxon>
        <taxon>Pseudomonadota</taxon>
        <taxon>Betaproteobacteria</taxon>
        <taxon>Burkholderiales</taxon>
        <taxon>Oxalobacteraceae</taxon>
        <taxon>Noviherbaspirillum</taxon>
    </lineage>
</organism>
<protein>
    <recommendedName>
        <fullName evidence="4">Scaffolding protein</fullName>
    </recommendedName>
</protein>
<reference evidence="2 3" key="1">
    <citation type="submission" date="2017-06" db="EMBL/GenBank/DDBJ databases">
        <authorList>
            <person name="Kim H.J."/>
            <person name="Triplett B.A."/>
        </authorList>
    </citation>
    <scope>NUCLEOTIDE SEQUENCE [LARGE SCALE GENOMIC DNA]</scope>
    <source>
        <strain evidence="2 3">U15</strain>
    </source>
</reference>
<keyword evidence="3" id="KW-1185">Reference proteome</keyword>
<accession>A0A239LTW0</accession>
<evidence type="ECO:0000256" key="1">
    <source>
        <dbReference type="SAM" id="MobiDB-lite"/>
    </source>
</evidence>
<sequence length="264" mass="29096">MEMANQPAAEVATPAEVEPQNPTPQVTATEVEPGENDPPAEKTFSKSEVEALVEKEIAKKTAKLLRQRDQERVRRELYEQQLQKIAPPQVQAPGKPQLSQFADPEQYADALANWKLEQKSLEDRAQKEQSKQSEFSSKRDEFLAELEETDGFDMKQFNRLPISVPMAEAILESDVGTKIAVHLTANPAEAERIANLSPARQAAEIGKLEAKLSATPPKKPSNAPAPINPVAGKGAGPATDIYDQRLASNTEAWIEARNKQLRGR</sequence>
<evidence type="ECO:0000313" key="2">
    <source>
        <dbReference type="EMBL" id="SNT33710.1"/>
    </source>
</evidence>
<name>A0A239LTW0_9BURK</name>
<feature type="region of interest" description="Disordered" evidence="1">
    <location>
        <begin position="1"/>
        <end position="47"/>
    </location>
</feature>
<dbReference type="AlphaFoldDB" id="A0A239LTW0"/>